<keyword evidence="2" id="KW-1185">Reference proteome</keyword>
<dbReference type="Proteomes" id="UP001440612">
    <property type="component" value="Chromosome"/>
</dbReference>
<keyword evidence="1" id="KW-0449">Lipoprotein</keyword>
<evidence type="ECO:0000313" key="1">
    <source>
        <dbReference type="EMBL" id="WZC49883.1"/>
    </source>
</evidence>
<dbReference type="PROSITE" id="PS51257">
    <property type="entry name" value="PROKAR_LIPOPROTEIN"/>
    <property type="match status" value="1"/>
</dbReference>
<dbReference type="RefSeq" id="WP_341367993.1">
    <property type="nucleotide sequence ID" value="NZ_CP150951.2"/>
</dbReference>
<accession>A0ABZ2V7I4</accession>
<evidence type="ECO:0000313" key="2">
    <source>
        <dbReference type="Proteomes" id="UP001440612"/>
    </source>
</evidence>
<dbReference type="Gene3D" id="3.30.160.150">
    <property type="entry name" value="Lipoprotein like domain"/>
    <property type="match status" value="1"/>
</dbReference>
<proteinExistence type="predicted"/>
<protein>
    <submittedName>
        <fullName evidence="1">LPS assembly lipoprotein LptE</fullName>
    </submittedName>
</protein>
<dbReference type="InterPro" id="IPR007485">
    <property type="entry name" value="LPS_assembly_LptE"/>
</dbReference>
<dbReference type="EMBL" id="CP150951">
    <property type="protein sequence ID" value="WZC49883.1"/>
    <property type="molecule type" value="Genomic_DNA"/>
</dbReference>
<reference evidence="2" key="1">
    <citation type="submission" date="2024-04" db="EMBL/GenBank/DDBJ databases">
        <title>Phylogenomic analyses of a clade within the roseobacter group suggest taxonomic reassignments of species of the genera Aestuariivita, Citreicella, Loktanella, Nautella, Pelagibaca, Ruegeria, Thalassobius, Thiobacimonas and Tropicibacter, and the proposal o.</title>
        <authorList>
            <person name="Jeon C.O."/>
        </authorList>
    </citation>
    <scope>NUCLEOTIDE SEQUENCE [LARGE SCALE GENOMIC DNA]</scope>
    <source>
        <strain evidence="2">BS5-3</strain>
    </source>
</reference>
<dbReference type="Pfam" id="PF04390">
    <property type="entry name" value="LptE"/>
    <property type="match status" value="1"/>
</dbReference>
<organism evidence="1 2">
    <name type="scientific">Yoonia phaeophyticola</name>
    <dbReference type="NCBI Taxonomy" id="3137369"/>
    <lineage>
        <taxon>Bacteria</taxon>
        <taxon>Pseudomonadati</taxon>
        <taxon>Pseudomonadota</taxon>
        <taxon>Alphaproteobacteria</taxon>
        <taxon>Rhodobacterales</taxon>
        <taxon>Paracoccaceae</taxon>
        <taxon>Yoonia</taxon>
    </lineage>
</organism>
<gene>
    <name evidence="1" type="primary">lptE</name>
    <name evidence="1" type="ORF">AABB29_04335</name>
</gene>
<name>A0ABZ2V7I4_9RHOB</name>
<sequence>MSFDRPTRRTSLLGLFALAGCGFAPIYGEDAALHGQVAYETDETVDGFRIRSQLERRLGVAAQPRYLLKITKTEERQTSAITSDGDTTRFNVIGTARWVLTDSGTGQEVDRGTVQAFTGYATTGSTTATQAAETDAAARLSVILADRVVSQLMILSLDLPA</sequence>